<dbReference type="Pfam" id="PF13439">
    <property type="entry name" value="Glyco_transf_4"/>
    <property type="match status" value="1"/>
</dbReference>
<dbReference type="GO" id="GO:0016758">
    <property type="term" value="F:hexosyltransferase activity"/>
    <property type="evidence" value="ECO:0007669"/>
    <property type="project" value="TreeGrafter"/>
</dbReference>
<evidence type="ECO:0000259" key="1">
    <source>
        <dbReference type="Pfam" id="PF00534"/>
    </source>
</evidence>
<evidence type="ECO:0000259" key="2">
    <source>
        <dbReference type="Pfam" id="PF13439"/>
    </source>
</evidence>
<dbReference type="PATRIC" id="fig|1604004.5.peg.974"/>
<dbReference type="PANTHER" id="PTHR45947:SF3">
    <property type="entry name" value="SULFOQUINOVOSYL TRANSFERASE SQD2"/>
    <property type="match status" value="1"/>
</dbReference>
<proteinExistence type="predicted"/>
<dbReference type="KEGG" id="hsf:HLASA_0924"/>
<protein>
    <submittedName>
        <fullName evidence="3">Glycosyltransferase</fullName>
    </submittedName>
</protein>
<accession>A0A0N9N8X3</accession>
<reference evidence="3 4" key="2">
    <citation type="journal article" date="2016" name="Stand. Genomic Sci.">
        <title>Complete genome sequence of 'Halanaeroarchaeum sulfurireducens' M27-SA2, a sulfur-reducing and acetate-oxidizing haloarchaeon from the deep-sea hypersaline anoxic lake Medee.</title>
        <authorList>
            <person name="Messina E."/>
            <person name="Sorokin D.Y."/>
            <person name="Kublanov I.V."/>
            <person name="Toshchakov S."/>
            <person name="Lopatina A."/>
            <person name="Arcadi E."/>
            <person name="Smedile F."/>
            <person name="La Spada G."/>
            <person name="La Cono V."/>
            <person name="Yakimov M.M."/>
        </authorList>
    </citation>
    <scope>NUCLEOTIDE SEQUENCE [LARGE SCALE GENOMIC DNA]</scope>
    <source>
        <strain evidence="3 4">M27-SA2</strain>
    </source>
</reference>
<dbReference type="InterPro" id="IPR001296">
    <property type="entry name" value="Glyco_trans_1"/>
</dbReference>
<evidence type="ECO:0000313" key="4">
    <source>
        <dbReference type="Proteomes" id="UP000060390"/>
    </source>
</evidence>
<dbReference type="GeneID" id="31401149"/>
<organism evidence="3 4">
    <name type="scientific">Halanaeroarchaeum sulfurireducens</name>
    <dbReference type="NCBI Taxonomy" id="1604004"/>
    <lineage>
        <taxon>Archaea</taxon>
        <taxon>Methanobacteriati</taxon>
        <taxon>Methanobacteriota</taxon>
        <taxon>Stenosarchaea group</taxon>
        <taxon>Halobacteria</taxon>
        <taxon>Halobacteriales</taxon>
        <taxon>Halobacteriaceae</taxon>
        <taxon>Halanaeroarchaeum</taxon>
    </lineage>
</organism>
<evidence type="ECO:0000313" key="3">
    <source>
        <dbReference type="EMBL" id="ALG81821.1"/>
    </source>
</evidence>
<gene>
    <name evidence="3" type="ORF">HLASA_0924</name>
</gene>
<feature type="domain" description="Glycosyl transferase family 1" evidence="1">
    <location>
        <begin position="186"/>
        <end position="333"/>
    </location>
</feature>
<dbReference type="InterPro" id="IPR050194">
    <property type="entry name" value="Glycosyltransferase_grp1"/>
</dbReference>
<dbReference type="SUPFAM" id="SSF53756">
    <property type="entry name" value="UDP-Glycosyltransferase/glycogen phosphorylase"/>
    <property type="match status" value="1"/>
</dbReference>
<sequence length="363" mass="40797">MGMDICYLINQLAPGGAPTLLLDIVRQIDREDISFTVSFIEGDDTLVSDFEDAGAEVVSFDADFKFDPRALWRLFRFFRQRSFDIVHTHLPYAQTLGRLGSLIGEHGAVVSTQHNFQKHYHPITRNLEKATQPIDDTTVGVSKAVVEDFGGSTHSTDWRVIYNGADIESIRRKIKDSETDNLYETEGLSPDDHIILSVGRYVEQKRQKDIIRAIERRDMSSQLILVGWGPKESLLKETAKEYEIADRVTVTGRVSEVWPYYAVADTFVSASKLESFGIVFLEAMAADLPIIATEVPGAKEVLEQAESGVQSVPPGDILALAEVLEQSLNEPPTVDYTEAMEKFDIRKIASEHIELYEELQREI</sequence>
<dbReference type="AlphaFoldDB" id="A0A0N9N8X3"/>
<dbReference type="Pfam" id="PF00534">
    <property type="entry name" value="Glycos_transf_1"/>
    <property type="match status" value="1"/>
</dbReference>
<dbReference type="PANTHER" id="PTHR45947">
    <property type="entry name" value="SULFOQUINOVOSYL TRANSFERASE SQD2"/>
    <property type="match status" value="1"/>
</dbReference>
<dbReference type="RefSeq" id="WP_244878177.1">
    <property type="nucleotide sequence ID" value="NZ_CP011564.1"/>
</dbReference>
<dbReference type="Gene3D" id="3.40.50.2000">
    <property type="entry name" value="Glycogen Phosphorylase B"/>
    <property type="match status" value="2"/>
</dbReference>
<reference evidence="4" key="1">
    <citation type="submission" date="2015-05" db="EMBL/GenBank/DDBJ databases">
        <title>Complete genome sequence of Halanaeroarchaeum sulfurireducens type strain M27-SA2, a sulfate-reducer haloarchaeon from marine anoxic lake Medee.</title>
        <authorList>
            <person name="Messina E."/>
            <person name="Kublanov I.V."/>
            <person name="Toshchakov S."/>
            <person name="Arcadi E."/>
            <person name="La Spada G."/>
            <person name="La Cono V."/>
            <person name="Yakimov M.M."/>
        </authorList>
    </citation>
    <scope>NUCLEOTIDE SEQUENCE [LARGE SCALE GENOMIC DNA]</scope>
    <source>
        <strain evidence="4">M27-SA2</strain>
    </source>
</reference>
<dbReference type="EMBL" id="CP011564">
    <property type="protein sequence ID" value="ALG81821.1"/>
    <property type="molecule type" value="Genomic_DNA"/>
</dbReference>
<name>A0A0N9N8X3_9EURY</name>
<feature type="domain" description="Glycosyltransferase subfamily 4-like N-terminal" evidence="2">
    <location>
        <begin position="14"/>
        <end position="168"/>
    </location>
</feature>
<dbReference type="STRING" id="1604004.HLASA_0924"/>
<dbReference type="Proteomes" id="UP000060390">
    <property type="component" value="Chromosome"/>
</dbReference>
<keyword evidence="3" id="KW-0808">Transferase</keyword>
<dbReference type="InterPro" id="IPR028098">
    <property type="entry name" value="Glyco_trans_4-like_N"/>
</dbReference>